<feature type="region of interest" description="Disordered" evidence="16">
    <location>
        <begin position="238"/>
        <end position="258"/>
    </location>
</feature>
<evidence type="ECO:0000256" key="7">
    <source>
        <dbReference type="ARBA" id="ARBA00022741"/>
    </source>
</evidence>
<dbReference type="GO" id="GO:0005524">
    <property type="term" value="F:ATP binding"/>
    <property type="evidence" value="ECO:0007669"/>
    <property type="project" value="UniProtKB-KW"/>
</dbReference>
<feature type="region of interest" description="Disordered" evidence="16">
    <location>
        <begin position="187"/>
        <end position="223"/>
    </location>
</feature>
<evidence type="ECO:0000256" key="9">
    <source>
        <dbReference type="ARBA" id="ARBA00022840"/>
    </source>
</evidence>
<accession>A0AAE6YJS6</accession>
<evidence type="ECO:0000256" key="13">
    <source>
        <dbReference type="ARBA" id="ARBA00023157"/>
    </source>
</evidence>
<dbReference type="AlphaFoldDB" id="A0AAE6YJS6"/>
<keyword evidence="6 17" id="KW-0732">Signal</keyword>
<evidence type="ECO:0000256" key="4">
    <source>
        <dbReference type="ARBA" id="ARBA00022679"/>
    </source>
</evidence>
<evidence type="ECO:0000259" key="18">
    <source>
        <dbReference type="Pfam" id="PF12810"/>
    </source>
</evidence>
<organism evidence="19 20">
    <name type="scientific">Pseudolactococcus raffinolactis</name>
    <dbReference type="NCBI Taxonomy" id="1366"/>
    <lineage>
        <taxon>Bacteria</taxon>
        <taxon>Bacillati</taxon>
        <taxon>Bacillota</taxon>
        <taxon>Bacilli</taxon>
        <taxon>Lactobacillales</taxon>
        <taxon>Streptococcaceae</taxon>
        <taxon>Pseudolactococcus</taxon>
    </lineage>
</organism>
<keyword evidence="13" id="KW-1015">Disulfide bond</keyword>
<evidence type="ECO:0000256" key="3">
    <source>
        <dbReference type="ARBA" id="ARBA00022475"/>
    </source>
</evidence>
<dbReference type="GO" id="GO:0004714">
    <property type="term" value="F:transmembrane receptor protein tyrosine kinase activity"/>
    <property type="evidence" value="ECO:0007669"/>
    <property type="project" value="UniProtKB-EC"/>
</dbReference>
<reference evidence="19 20" key="1">
    <citation type="submission" date="2019-12" db="EMBL/GenBank/DDBJ databases">
        <title>Whole genome sequences of Lactococcus raffinolactis strains isolated from sewage.</title>
        <authorList>
            <person name="Ybazeta G."/>
            <person name="Ross M."/>
            <person name="Brabant-Kirwan D."/>
            <person name="Saleh M."/>
            <person name="Dillon J.A."/>
            <person name="Splinter K."/>
            <person name="Nokhbeh R."/>
        </authorList>
    </citation>
    <scope>NUCLEOTIDE SEQUENCE [LARGE SCALE GENOMIC DNA]</scope>
    <source>
        <strain evidence="19 20">Lr_19_14</strain>
    </source>
</reference>
<evidence type="ECO:0000256" key="17">
    <source>
        <dbReference type="SAM" id="SignalP"/>
    </source>
</evidence>
<keyword evidence="12" id="KW-0829">Tyrosine-protein kinase</keyword>
<keyword evidence="11" id="KW-0472">Membrane</keyword>
<sequence length="332" mass="33177">MKTKTKVVLTLGLLSLLALGGLTQSKYVRHSTIEMDITHETDPKPTGVANPNNSNDASGWIAYTVPKNGYYAVQLRGGDGFGGSNLGGRGGVVEAVYYFTQGTELEYSAGGKAGWIYNGTYNYTGGRSDYSAGGNGTPSATAGADYQGGGGGGASALRLKTSGNLLVVAAGGGGSALQKTYRPLFTDYPPRKGGDGGSLNGSGTQIGVAGQNDRSNQGKNAYQGGAALLGSGGGGGGLGDTARGGGDGGGYSDTGSGDGGTSLVQGGGFAVTALTTAHRTLFAAKLSIAGTNFNFTSTAGSGNSLGIAGQARITFLYSEDQAEHTNIPNIYK</sequence>
<evidence type="ECO:0000256" key="12">
    <source>
        <dbReference type="ARBA" id="ARBA00023137"/>
    </source>
</evidence>
<keyword evidence="15" id="KW-0325">Glycoprotein</keyword>
<proteinExistence type="predicted"/>
<keyword evidence="5" id="KW-0812">Transmembrane</keyword>
<gene>
    <name evidence="19" type="ORF">GU334_00735</name>
</gene>
<dbReference type="GO" id="GO:0005886">
    <property type="term" value="C:plasma membrane"/>
    <property type="evidence" value="ECO:0007669"/>
    <property type="project" value="UniProtKB-SubCell"/>
</dbReference>
<keyword evidence="20" id="KW-1185">Reference proteome</keyword>
<evidence type="ECO:0000256" key="8">
    <source>
        <dbReference type="ARBA" id="ARBA00022777"/>
    </source>
</evidence>
<evidence type="ECO:0000313" key="19">
    <source>
        <dbReference type="EMBL" id="QIW57535.1"/>
    </source>
</evidence>
<dbReference type="Proteomes" id="UP000501558">
    <property type="component" value="Chromosome"/>
</dbReference>
<dbReference type="RefSeq" id="WP_167840942.1">
    <property type="nucleotide sequence ID" value="NZ_CP047628.1"/>
</dbReference>
<evidence type="ECO:0000256" key="11">
    <source>
        <dbReference type="ARBA" id="ARBA00023136"/>
    </source>
</evidence>
<protein>
    <recommendedName>
        <fullName evidence="2">receptor protein-tyrosine kinase</fullName>
        <ecNumber evidence="2">2.7.10.1</ecNumber>
    </recommendedName>
</protein>
<keyword evidence="8" id="KW-0418">Kinase</keyword>
<name>A0AAE6YJS6_9LACT</name>
<evidence type="ECO:0000256" key="1">
    <source>
        <dbReference type="ARBA" id="ARBA00004251"/>
    </source>
</evidence>
<keyword evidence="10" id="KW-1133">Transmembrane helix</keyword>
<evidence type="ECO:0000256" key="5">
    <source>
        <dbReference type="ARBA" id="ARBA00022692"/>
    </source>
</evidence>
<evidence type="ECO:0000256" key="16">
    <source>
        <dbReference type="SAM" id="MobiDB-lite"/>
    </source>
</evidence>
<dbReference type="Pfam" id="PF12810">
    <property type="entry name" value="ALK_LTK_GRD"/>
    <property type="match status" value="1"/>
</dbReference>
<evidence type="ECO:0000256" key="6">
    <source>
        <dbReference type="ARBA" id="ARBA00022729"/>
    </source>
</evidence>
<evidence type="ECO:0000313" key="20">
    <source>
        <dbReference type="Proteomes" id="UP000501558"/>
    </source>
</evidence>
<comment type="subcellular location">
    <subcellularLocation>
        <location evidence="1">Cell membrane</location>
        <topology evidence="1">Single-pass type I membrane protein</topology>
    </subcellularLocation>
</comment>
<keyword evidence="4" id="KW-0808">Transferase</keyword>
<keyword evidence="3" id="KW-1003">Cell membrane</keyword>
<feature type="domain" description="ALK/LTK-like glycine-rich" evidence="18">
    <location>
        <begin position="67"/>
        <end position="315"/>
    </location>
</feature>
<dbReference type="InterPro" id="IPR055163">
    <property type="entry name" value="ALK/LTK-like_GRD"/>
</dbReference>
<feature type="signal peptide" evidence="17">
    <location>
        <begin position="1"/>
        <end position="20"/>
    </location>
</feature>
<feature type="chain" id="PRO_5042257940" description="receptor protein-tyrosine kinase" evidence="17">
    <location>
        <begin position="21"/>
        <end position="332"/>
    </location>
</feature>
<evidence type="ECO:0000256" key="2">
    <source>
        <dbReference type="ARBA" id="ARBA00011902"/>
    </source>
</evidence>
<dbReference type="EMBL" id="CP047628">
    <property type="protein sequence ID" value="QIW57535.1"/>
    <property type="molecule type" value="Genomic_DNA"/>
</dbReference>
<keyword evidence="7" id="KW-0547">Nucleotide-binding</keyword>
<keyword evidence="9" id="KW-0067">ATP-binding</keyword>
<dbReference type="EC" id="2.7.10.1" evidence="2"/>
<evidence type="ECO:0000256" key="14">
    <source>
        <dbReference type="ARBA" id="ARBA00023170"/>
    </source>
</evidence>
<evidence type="ECO:0000256" key="10">
    <source>
        <dbReference type="ARBA" id="ARBA00022989"/>
    </source>
</evidence>
<keyword evidence="14" id="KW-0675">Receptor</keyword>
<evidence type="ECO:0000256" key="15">
    <source>
        <dbReference type="ARBA" id="ARBA00023180"/>
    </source>
</evidence>